<dbReference type="PANTHER" id="PTHR33744">
    <property type="entry name" value="CARBOHYDRATE DIACID REGULATOR"/>
    <property type="match status" value="1"/>
</dbReference>
<name>A0ABU9LK18_9BACL</name>
<dbReference type="Gene3D" id="1.10.10.2840">
    <property type="entry name" value="PucR C-terminal helix-turn-helix domain"/>
    <property type="match status" value="1"/>
</dbReference>
<sequence>MQNLQLQLADILQYDQFQSAECMAGNTNRLVKWVHIIENSAVGHLMKEHELILTTGMGIHKDVDTFERFLDELIAKNCAGLCIEYGRYIQSIPTTILQKAKKHQFPIVVFHEEVSFSDITQEVHRQIISHQYQLIERLEAYTHTLSKASLTSNRPEALLEVLVEAIGGQCILQLTDEKAVYYPKCDATKKARLEKESPLVKEILLLSQQYGQLKWYGLHSGIESLFLERTALFIAQIILRKLYSIEKEAVAQQLWKQDWLEGRLSKSEILQHLEKEHDRIRIKQMTVLYVNVANGQLEGQEGFDDVYFTLYARNVFEKRGFTICTTNHQDHYYMIIFNQRDEASMRSRLREAVLKIKKAFKTDTVTRIATGKTVESVEDVPTAYETARTTMYIRKVLQTTDCFYEDVLLGHMILNLQQTMDVKQMMTQYLGPLIAYDEKHSSELIPTLRTYLATNCSKQETAQKLYIVRQTLYHRLKKIEELIGMDSSEPHHRMMLEMMLYAKEFIEKSSKIHE</sequence>
<dbReference type="RefSeq" id="WP_342302871.1">
    <property type="nucleotide sequence ID" value="NZ_JBCEWA010000004.1"/>
</dbReference>
<evidence type="ECO:0000313" key="4">
    <source>
        <dbReference type="Proteomes" id="UP001398420"/>
    </source>
</evidence>
<accession>A0ABU9LK18</accession>
<dbReference type="Pfam" id="PF13556">
    <property type="entry name" value="HTH_30"/>
    <property type="match status" value="1"/>
</dbReference>
<protein>
    <submittedName>
        <fullName evidence="3">PucR family transcriptional regulator ligand-binding domain-containing protein</fullName>
    </submittedName>
</protein>
<dbReference type="InterPro" id="IPR051448">
    <property type="entry name" value="CdaR-like_regulators"/>
</dbReference>
<dbReference type="Pfam" id="PF07905">
    <property type="entry name" value="PucR"/>
    <property type="match status" value="1"/>
</dbReference>
<feature type="domain" description="Purine catabolism PurC-like" evidence="1">
    <location>
        <begin position="10"/>
        <end position="127"/>
    </location>
</feature>
<evidence type="ECO:0000259" key="1">
    <source>
        <dbReference type="Pfam" id="PF07905"/>
    </source>
</evidence>
<proteinExistence type="predicted"/>
<feature type="domain" description="PucR C-terminal helix-turn-helix" evidence="2">
    <location>
        <begin position="444"/>
        <end position="501"/>
    </location>
</feature>
<dbReference type="EMBL" id="JBCEWA010000004">
    <property type="protein sequence ID" value="MEL5988168.1"/>
    <property type="molecule type" value="Genomic_DNA"/>
</dbReference>
<dbReference type="Proteomes" id="UP001398420">
    <property type="component" value="Unassembled WGS sequence"/>
</dbReference>
<dbReference type="InterPro" id="IPR012914">
    <property type="entry name" value="PucR_dom"/>
</dbReference>
<organism evidence="3 4">
    <name type="scientific">Kurthia gibsonii</name>
    <dbReference type="NCBI Taxonomy" id="33946"/>
    <lineage>
        <taxon>Bacteria</taxon>
        <taxon>Bacillati</taxon>
        <taxon>Bacillota</taxon>
        <taxon>Bacilli</taxon>
        <taxon>Bacillales</taxon>
        <taxon>Caryophanaceae</taxon>
        <taxon>Kurthia</taxon>
    </lineage>
</organism>
<dbReference type="InterPro" id="IPR042070">
    <property type="entry name" value="PucR_C-HTH_sf"/>
</dbReference>
<gene>
    <name evidence="3" type="ORF">AAF454_07020</name>
</gene>
<dbReference type="PANTHER" id="PTHR33744:SF1">
    <property type="entry name" value="DNA-BINDING TRANSCRIPTIONAL ACTIVATOR ADER"/>
    <property type="match status" value="1"/>
</dbReference>
<dbReference type="InterPro" id="IPR025736">
    <property type="entry name" value="PucR_C-HTH_dom"/>
</dbReference>
<evidence type="ECO:0000313" key="3">
    <source>
        <dbReference type="EMBL" id="MEL5988168.1"/>
    </source>
</evidence>
<keyword evidence="4" id="KW-1185">Reference proteome</keyword>
<evidence type="ECO:0000259" key="2">
    <source>
        <dbReference type="Pfam" id="PF13556"/>
    </source>
</evidence>
<comment type="caution">
    <text evidence="3">The sequence shown here is derived from an EMBL/GenBank/DDBJ whole genome shotgun (WGS) entry which is preliminary data.</text>
</comment>
<reference evidence="3 4" key="1">
    <citation type="submission" date="2024-04" db="EMBL/GenBank/DDBJ databases">
        <authorList>
            <person name="Wu Y.S."/>
            <person name="Zhang L."/>
        </authorList>
    </citation>
    <scope>NUCLEOTIDE SEQUENCE [LARGE SCALE GENOMIC DNA]</scope>
    <source>
        <strain evidence="3 4">KG-01</strain>
    </source>
</reference>